<dbReference type="InterPro" id="IPR049050">
    <property type="entry name" value="nSTAND3"/>
</dbReference>
<evidence type="ECO:0000259" key="1">
    <source>
        <dbReference type="Pfam" id="PF20720"/>
    </source>
</evidence>
<evidence type="ECO:0000313" key="3">
    <source>
        <dbReference type="Proteomes" id="UP000284751"/>
    </source>
</evidence>
<feature type="domain" description="Novel STAND NTPase 3" evidence="1">
    <location>
        <begin position="46"/>
        <end position="90"/>
    </location>
</feature>
<dbReference type="SUPFAM" id="SSF52540">
    <property type="entry name" value="P-loop containing nucleoside triphosphate hydrolases"/>
    <property type="match status" value="1"/>
</dbReference>
<dbReference type="Pfam" id="PF20720">
    <property type="entry name" value="nSTAND3"/>
    <property type="match status" value="1"/>
</dbReference>
<name>A0A412B0I7_9FIRM</name>
<keyword evidence="2" id="KW-0418">Kinase</keyword>
<accession>A0A412B0I7</accession>
<reference evidence="2 3" key="1">
    <citation type="submission" date="2018-08" db="EMBL/GenBank/DDBJ databases">
        <title>A genome reference for cultivated species of the human gut microbiota.</title>
        <authorList>
            <person name="Zou Y."/>
            <person name="Xue W."/>
            <person name="Luo G."/>
        </authorList>
    </citation>
    <scope>NUCLEOTIDE SEQUENCE [LARGE SCALE GENOMIC DNA]</scope>
    <source>
        <strain evidence="2 3">AF28-26</strain>
    </source>
</reference>
<keyword evidence="2" id="KW-0808">Transferase</keyword>
<dbReference type="Gene3D" id="3.40.50.300">
    <property type="entry name" value="P-loop containing nucleotide triphosphate hydrolases"/>
    <property type="match status" value="1"/>
</dbReference>
<dbReference type="GO" id="GO:0004020">
    <property type="term" value="F:adenylylsulfate kinase activity"/>
    <property type="evidence" value="ECO:0007669"/>
    <property type="project" value="UniProtKB-EC"/>
</dbReference>
<protein>
    <submittedName>
        <fullName evidence="2">Adenylyl-sulfate kinase</fullName>
        <ecNumber evidence="2">2.7.1.25</ecNumber>
    </submittedName>
</protein>
<dbReference type="EC" id="2.7.1.25" evidence="2"/>
<dbReference type="AlphaFoldDB" id="A0A412B0I7"/>
<comment type="caution">
    <text evidence="2">The sequence shown here is derived from an EMBL/GenBank/DDBJ whole genome shotgun (WGS) entry which is preliminary data.</text>
</comment>
<proteinExistence type="predicted"/>
<dbReference type="InterPro" id="IPR027417">
    <property type="entry name" value="P-loop_NTPase"/>
</dbReference>
<dbReference type="EMBL" id="QRTC01000003">
    <property type="protein sequence ID" value="RGQ44147.1"/>
    <property type="molecule type" value="Genomic_DNA"/>
</dbReference>
<evidence type="ECO:0000313" key="2">
    <source>
        <dbReference type="EMBL" id="RGQ44147.1"/>
    </source>
</evidence>
<gene>
    <name evidence="2" type="ORF">DWY99_01645</name>
</gene>
<organism evidence="2 3">
    <name type="scientific">[Clostridium] leptum</name>
    <dbReference type="NCBI Taxonomy" id="1535"/>
    <lineage>
        <taxon>Bacteria</taxon>
        <taxon>Bacillati</taxon>
        <taxon>Bacillota</taxon>
        <taxon>Clostridia</taxon>
        <taxon>Eubacteriales</taxon>
        <taxon>Oscillospiraceae</taxon>
        <taxon>Oscillospiraceae incertae sedis</taxon>
    </lineage>
</organism>
<sequence length="103" mass="11343">MINFANSYHKYVNRFLEINEAAKEAPAELIRQVEGAYRSAVQEVVQAVFSLKNDCKVIMLSGPSGSGKTTTARILQKLLKEKGVSAVQISLDDFFMGDGKALF</sequence>
<dbReference type="Proteomes" id="UP000284751">
    <property type="component" value="Unassembled WGS sequence"/>
</dbReference>